<protein>
    <submittedName>
        <fullName evidence="2">Uncharacterized protein</fullName>
    </submittedName>
</protein>
<sequence>MGAGAEELEGERGVAVLVEAVVEEDVGGAEEDGVAVAGGGRYAQQGGEAFAGVALVGVEMGGGVADAARVGGARAAGGGQGAVGGEGGVEAGGRVGGDAGASRSTEALPAEMNTVRPPDSVVAECSRDC</sequence>
<reference evidence="2" key="1">
    <citation type="submission" date="2024-06" db="EMBL/GenBank/DDBJ databases">
        <authorList>
            <consortium name="consrtm"/>
            <person name="Uemura M."/>
            <person name="Terahara T."/>
        </authorList>
    </citation>
    <scope>NUCLEOTIDE SEQUENCE</scope>
    <source>
        <strain evidence="2">KM77-8</strain>
    </source>
</reference>
<accession>A0AAT9HWS5</accession>
<feature type="region of interest" description="Disordered" evidence="1">
    <location>
        <begin position="75"/>
        <end position="129"/>
    </location>
</feature>
<evidence type="ECO:0000313" key="2">
    <source>
        <dbReference type="EMBL" id="BFO22089.1"/>
    </source>
</evidence>
<organism evidence="2">
    <name type="scientific">Streptomyces haneummycinicus</name>
    <dbReference type="NCBI Taxonomy" id="3074435"/>
    <lineage>
        <taxon>Bacteria</taxon>
        <taxon>Bacillati</taxon>
        <taxon>Actinomycetota</taxon>
        <taxon>Actinomycetes</taxon>
        <taxon>Kitasatosporales</taxon>
        <taxon>Streptomycetaceae</taxon>
        <taxon>Streptomyces</taxon>
    </lineage>
</organism>
<reference evidence="2" key="2">
    <citation type="submission" date="2024-07" db="EMBL/GenBank/DDBJ databases">
        <title>Streptomyces haneummycinica sp. nov., a new antibiotic-producing actinobacterium isolated from marine sediment.</title>
        <authorList>
            <person name="Uemura M."/>
            <person name="Hamada M."/>
            <person name="Hirano S."/>
            <person name="Kobayashi K."/>
            <person name="Ohshiro T."/>
            <person name="Kobayashi T."/>
            <person name="Terahara T."/>
        </authorList>
    </citation>
    <scope>NUCLEOTIDE SEQUENCE</scope>
    <source>
        <strain evidence="2">KM77-8</strain>
    </source>
</reference>
<dbReference type="EMBL" id="AP035768">
    <property type="protein sequence ID" value="BFO22089.1"/>
    <property type="molecule type" value="Genomic_DNA"/>
</dbReference>
<proteinExistence type="predicted"/>
<evidence type="ECO:0000256" key="1">
    <source>
        <dbReference type="SAM" id="MobiDB-lite"/>
    </source>
</evidence>
<name>A0AAT9HWS5_9ACTN</name>
<gene>
    <name evidence="2" type="ORF">SHKM778_84770</name>
</gene>
<feature type="compositionally biased region" description="Gly residues" evidence="1">
    <location>
        <begin position="75"/>
        <end position="99"/>
    </location>
</feature>
<dbReference type="AlphaFoldDB" id="A0AAT9HWS5"/>